<dbReference type="PANTHER" id="PTHR36434">
    <property type="entry name" value="MEMBRANE PROTEASE YUGP-RELATED"/>
    <property type="match status" value="1"/>
</dbReference>
<dbReference type="PANTHER" id="PTHR36434:SF1">
    <property type="entry name" value="MEMBRANE PROTEASE YUGP-RELATED"/>
    <property type="match status" value="1"/>
</dbReference>
<protein>
    <submittedName>
        <fullName evidence="2">Zinc metallopeptidase</fullName>
    </submittedName>
</protein>
<dbReference type="EMBL" id="JAYKBW010000002">
    <property type="protein sequence ID" value="MEB3073935.1"/>
    <property type="molecule type" value="Genomic_DNA"/>
</dbReference>
<sequence>MLLYYVILGAIFLVSWLVSNRLQSKFAHYSQVQLRNGMSGKEIAEKMLHDNGIYDVKVTHVPGQLTDHYNPLDKTVNLSEAVYNQRNAAAAAVAAHECGHAVQHAQAYRWLTLRSQIVPAVNISSNLSNILIMIGFALGAFSKSTGFGYWIAMAGVALFAITTLFTFITLPVEYDASNRALAWLKNKNIVTREEYAGAEDSLKWAARTYVVAALGSLAQLLYWVYRLMGSSRDE</sequence>
<dbReference type="RefSeq" id="WP_323982442.1">
    <property type="nucleotide sequence ID" value="NZ_JAYKBW010000002.1"/>
</dbReference>
<feature type="transmembrane region" description="Helical" evidence="1">
    <location>
        <begin position="204"/>
        <end position="225"/>
    </location>
</feature>
<comment type="caution">
    <text evidence="2">The sequence shown here is derived from an EMBL/GenBank/DDBJ whole genome shotgun (WGS) entry which is preliminary data.</text>
</comment>
<evidence type="ECO:0000313" key="3">
    <source>
        <dbReference type="Proteomes" id="UP001311730"/>
    </source>
</evidence>
<evidence type="ECO:0000313" key="2">
    <source>
        <dbReference type="EMBL" id="MEB3073935.1"/>
    </source>
</evidence>
<proteinExistence type="predicted"/>
<organism evidence="2 3">
    <name type="scientific">Capnocytophaga gingivalis</name>
    <dbReference type="NCBI Taxonomy" id="1017"/>
    <lineage>
        <taxon>Bacteria</taxon>
        <taxon>Pseudomonadati</taxon>
        <taxon>Bacteroidota</taxon>
        <taxon>Flavobacteriia</taxon>
        <taxon>Flavobacteriales</taxon>
        <taxon>Flavobacteriaceae</taxon>
        <taxon>Capnocytophaga</taxon>
    </lineage>
</organism>
<gene>
    <name evidence="2" type="ORF">VJJ08_01290</name>
</gene>
<keyword evidence="1" id="KW-0812">Transmembrane</keyword>
<keyword evidence="3" id="KW-1185">Reference proteome</keyword>
<feature type="transmembrane region" description="Helical" evidence="1">
    <location>
        <begin position="147"/>
        <end position="168"/>
    </location>
</feature>
<name>A0ABU5Z4T1_9FLAO</name>
<feature type="transmembrane region" description="Helical" evidence="1">
    <location>
        <begin position="117"/>
        <end position="140"/>
    </location>
</feature>
<dbReference type="InterPro" id="IPR007395">
    <property type="entry name" value="Zn_peptidase_2"/>
</dbReference>
<dbReference type="Pfam" id="PF04298">
    <property type="entry name" value="Zn_peptidase_2"/>
    <property type="match status" value="1"/>
</dbReference>
<keyword evidence="1" id="KW-0472">Membrane</keyword>
<dbReference type="Proteomes" id="UP001311730">
    <property type="component" value="Unassembled WGS sequence"/>
</dbReference>
<evidence type="ECO:0000256" key="1">
    <source>
        <dbReference type="SAM" id="Phobius"/>
    </source>
</evidence>
<keyword evidence="1" id="KW-1133">Transmembrane helix</keyword>
<accession>A0ABU5Z4T1</accession>
<reference evidence="2 3" key="1">
    <citation type="submission" date="2023-12" db="EMBL/GenBank/DDBJ databases">
        <title>Genomic sequences of Capnocytophaga and Parvimonas strains.</title>
        <authorList>
            <person name="Watt R.M."/>
            <person name="Wang M."/>
            <person name="Yang T."/>
            <person name="Tong W.M."/>
        </authorList>
    </citation>
    <scope>NUCLEOTIDE SEQUENCE [LARGE SCALE GENOMIC DNA]</scope>
    <source>
        <strain evidence="2 3">CCUG 13096</strain>
    </source>
</reference>